<evidence type="ECO:0000313" key="2">
    <source>
        <dbReference type="Proteomes" id="UP000226031"/>
    </source>
</evidence>
<gene>
    <name evidence="1" type="ORF">GX50_08849</name>
</gene>
<keyword evidence="2" id="KW-1185">Reference proteome</keyword>
<evidence type="ECO:0000313" key="1">
    <source>
        <dbReference type="EMBL" id="PGH28414.1"/>
    </source>
</evidence>
<name>A0A2B7YWG0_9EURO</name>
<dbReference type="EMBL" id="PDND01000472">
    <property type="protein sequence ID" value="PGH28414.1"/>
    <property type="molecule type" value="Genomic_DNA"/>
</dbReference>
<proteinExistence type="predicted"/>
<comment type="caution">
    <text evidence="1">The sequence shown here is derived from an EMBL/GenBank/DDBJ whole genome shotgun (WGS) entry which is preliminary data.</text>
</comment>
<reference evidence="1 2" key="1">
    <citation type="submission" date="2017-10" db="EMBL/GenBank/DDBJ databases">
        <title>Comparative genomics in systemic dimorphic fungi from Ajellomycetaceae.</title>
        <authorList>
            <person name="Munoz J.F."/>
            <person name="Mcewen J.G."/>
            <person name="Clay O.K."/>
            <person name="Cuomo C.A."/>
        </authorList>
    </citation>
    <scope>NUCLEOTIDE SEQUENCE [LARGE SCALE GENOMIC DNA]</scope>
    <source>
        <strain evidence="1 2">UAMH4076</strain>
    </source>
</reference>
<sequence length="230" mass="27190">MADRLTPRSTVRLSIPWDWKLWYKHVLGEAANNKVSDFIDLNKPDLFTELEAPRAPQHPQETTIQTKLEYDMNIAEWKIEHAQYEKLNDGISRIRSLIWRTVDDSELVHVRSEVNDVKEIIRLLKDRLCPTIREYQSDIRTRYQILCRAPKGRGIEKWLNEWPLIEDDMKHANITGQFNLRIDFLNANLAINSGYAQAWALDVRRNEDTISFTNLVNDFKKHYREMGILK</sequence>
<accession>A0A2B7YWG0</accession>
<protein>
    <submittedName>
        <fullName evidence="1">Uncharacterized protein</fullName>
    </submittedName>
</protein>
<dbReference type="AlphaFoldDB" id="A0A2B7YWG0"/>
<organism evidence="1 2">
    <name type="scientific">[Emmonsia] crescens</name>
    <dbReference type="NCBI Taxonomy" id="73230"/>
    <lineage>
        <taxon>Eukaryota</taxon>
        <taxon>Fungi</taxon>
        <taxon>Dikarya</taxon>
        <taxon>Ascomycota</taxon>
        <taxon>Pezizomycotina</taxon>
        <taxon>Eurotiomycetes</taxon>
        <taxon>Eurotiomycetidae</taxon>
        <taxon>Onygenales</taxon>
        <taxon>Ajellomycetaceae</taxon>
        <taxon>Emergomyces</taxon>
    </lineage>
</organism>
<dbReference type="Proteomes" id="UP000226031">
    <property type="component" value="Unassembled WGS sequence"/>
</dbReference>
<dbReference type="VEuPathDB" id="FungiDB:EMCG_01780"/>
<dbReference type="STRING" id="73230.A0A2B7YWG0"/>